<evidence type="ECO:0000256" key="4">
    <source>
        <dbReference type="ARBA" id="ARBA00032089"/>
    </source>
</evidence>
<sequence length="267" mass="29873">MPTFRTWLNVRRRFITPFLIVVLFVFFFFARTFFFQTLHFFQRPLVASGTWISHQYQSAFGSRSVNPEEFARLLSERNQYAVERTEMEAIKSENEVLKKELGFLQQRKMKGVPASILSRTVSNQTSTFIVDAGEKDGVIVGAAVIVEDGMFVGKVARVDQEQSIITASTDFQLATGVSLLNKTRTIGIAQGAAGNLIELKFIPADEQIFPNDLVITSGLEDRIPSGLIVGVVNTVRPEPEAPFQKAIVEPLADVRRYHHVVILVPAL</sequence>
<dbReference type="PIRSF" id="PIRSF038471">
    <property type="entry name" value="MreC"/>
    <property type="match status" value="1"/>
</dbReference>
<evidence type="ECO:0000256" key="2">
    <source>
        <dbReference type="ARBA" id="ARBA00013855"/>
    </source>
</evidence>
<dbReference type="InterPro" id="IPR007221">
    <property type="entry name" value="MreC"/>
</dbReference>
<dbReference type="STRING" id="1802421.A2318_02000"/>
<reference evidence="9 10" key="1">
    <citation type="journal article" date="2016" name="Nat. Commun.">
        <title>Thousands of microbial genomes shed light on interconnected biogeochemical processes in an aquifer system.</title>
        <authorList>
            <person name="Anantharaman K."/>
            <person name="Brown C.T."/>
            <person name="Hug L.A."/>
            <person name="Sharon I."/>
            <person name="Castelle C.J."/>
            <person name="Probst A.J."/>
            <person name="Thomas B.C."/>
            <person name="Singh A."/>
            <person name="Wilkins M.J."/>
            <person name="Karaoz U."/>
            <person name="Brodie E.L."/>
            <person name="Williams K.H."/>
            <person name="Hubbard S.S."/>
            <person name="Banfield J.F."/>
        </authorList>
    </citation>
    <scope>NUCLEOTIDE SEQUENCE [LARGE SCALE GENOMIC DNA]</scope>
</reference>
<protein>
    <recommendedName>
        <fullName evidence="2 5">Cell shape-determining protein MreC</fullName>
    </recommendedName>
    <alternativeName>
        <fullName evidence="4 5">Cell shape protein MreC</fullName>
    </alternativeName>
</protein>
<name>A0A1F7W740_9BACT</name>
<accession>A0A1F7W740</accession>
<comment type="caution">
    <text evidence="9">The sequence shown here is derived from an EMBL/GenBank/DDBJ whole genome shotgun (WGS) entry which is preliminary data.</text>
</comment>
<dbReference type="Proteomes" id="UP000177331">
    <property type="component" value="Unassembled WGS sequence"/>
</dbReference>
<dbReference type="InterPro" id="IPR042177">
    <property type="entry name" value="Cell/Rod_1"/>
</dbReference>
<feature type="transmembrane region" description="Helical" evidence="7">
    <location>
        <begin position="14"/>
        <end position="34"/>
    </location>
</feature>
<comment type="function">
    <text evidence="5">Involved in formation and maintenance of cell shape.</text>
</comment>
<organism evidence="9 10">
    <name type="scientific">Candidatus Uhrbacteria bacterium RIFOXYB2_FULL_45_11</name>
    <dbReference type="NCBI Taxonomy" id="1802421"/>
    <lineage>
        <taxon>Bacteria</taxon>
        <taxon>Candidatus Uhriibacteriota</taxon>
    </lineage>
</organism>
<evidence type="ECO:0000256" key="1">
    <source>
        <dbReference type="ARBA" id="ARBA00009369"/>
    </source>
</evidence>
<dbReference type="PANTHER" id="PTHR34138">
    <property type="entry name" value="CELL SHAPE-DETERMINING PROTEIN MREC"/>
    <property type="match status" value="1"/>
</dbReference>
<keyword evidence="6" id="KW-0175">Coiled coil</keyword>
<dbReference type="EMBL" id="MGFD01000032">
    <property type="protein sequence ID" value="OGL98007.1"/>
    <property type="molecule type" value="Genomic_DNA"/>
</dbReference>
<dbReference type="Gene3D" id="2.40.10.340">
    <property type="entry name" value="Rod shape-determining protein MreC, domain 1"/>
    <property type="match status" value="1"/>
</dbReference>
<evidence type="ECO:0000256" key="6">
    <source>
        <dbReference type="SAM" id="Coils"/>
    </source>
</evidence>
<comment type="similarity">
    <text evidence="1 5">Belongs to the MreC family.</text>
</comment>
<keyword evidence="3 5" id="KW-0133">Cell shape</keyword>
<keyword evidence="7" id="KW-1133">Transmembrane helix</keyword>
<dbReference type="GO" id="GO:0005886">
    <property type="term" value="C:plasma membrane"/>
    <property type="evidence" value="ECO:0007669"/>
    <property type="project" value="TreeGrafter"/>
</dbReference>
<dbReference type="InterPro" id="IPR042175">
    <property type="entry name" value="Cell/Rod_MreC_2"/>
</dbReference>
<keyword evidence="7" id="KW-0812">Transmembrane</keyword>
<dbReference type="Gene3D" id="2.40.10.350">
    <property type="entry name" value="Rod shape-determining protein MreC, domain 2"/>
    <property type="match status" value="1"/>
</dbReference>
<evidence type="ECO:0000313" key="10">
    <source>
        <dbReference type="Proteomes" id="UP000177331"/>
    </source>
</evidence>
<evidence type="ECO:0000256" key="5">
    <source>
        <dbReference type="PIRNR" id="PIRNR038471"/>
    </source>
</evidence>
<feature type="coiled-coil region" evidence="6">
    <location>
        <begin position="80"/>
        <end position="107"/>
    </location>
</feature>
<dbReference type="Pfam" id="PF04085">
    <property type="entry name" value="MreC"/>
    <property type="match status" value="1"/>
</dbReference>
<gene>
    <name evidence="9" type="ORF">A2318_02000</name>
</gene>
<dbReference type="AlphaFoldDB" id="A0A1F7W740"/>
<evidence type="ECO:0000313" key="9">
    <source>
        <dbReference type="EMBL" id="OGL98007.1"/>
    </source>
</evidence>
<keyword evidence="7" id="KW-0472">Membrane</keyword>
<dbReference type="PANTHER" id="PTHR34138:SF1">
    <property type="entry name" value="CELL SHAPE-DETERMINING PROTEIN MREC"/>
    <property type="match status" value="1"/>
</dbReference>
<proteinExistence type="inferred from homology"/>
<evidence type="ECO:0000259" key="8">
    <source>
        <dbReference type="Pfam" id="PF04085"/>
    </source>
</evidence>
<dbReference type="GO" id="GO:0008360">
    <property type="term" value="P:regulation of cell shape"/>
    <property type="evidence" value="ECO:0007669"/>
    <property type="project" value="UniProtKB-KW"/>
</dbReference>
<evidence type="ECO:0000256" key="3">
    <source>
        <dbReference type="ARBA" id="ARBA00022960"/>
    </source>
</evidence>
<feature type="domain" description="Rod shape-determining protein MreC beta-barrel core" evidence="8">
    <location>
        <begin position="116"/>
        <end position="263"/>
    </location>
</feature>
<dbReference type="InterPro" id="IPR055342">
    <property type="entry name" value="MreC_beta-barrel_core"/>
</dbReference>
<evidence type="ECO:0000256" key="7">
    <source>
        <dbReference type="SAM" id="Phobius"/>
    </source>
</evidence>